<protein>
    <recommendedName>
        <fullName evidence="1">Glycosyltransferase 2-like domain-containing protein</fullName>
    </recommendedName>
</protein>
<dbReference type="RefSeq" id="WP_354698998.1">
    <property type="nucleotide sequence ID" value="NZ_CP114014.1"/>
</dbReference>
<dbReference type="KEGG" id="parq:DSM112329_04698"/>
<sequence length="362" mass="38861">MPRPRLSVLTFTTGRRREYLAQTWASLRDQLDDAEWLVVQDGPQDDFAAHLAELTGGRARHIATGRPVGIAIARQAAVDAARGQLVCFVDDDDMLAAGALHALIACFADPDVAWASGRTVSLDAAARTVDWDRSLPPGPVPAGAPWAYHQASGGRQHPFAIGPVMLRRARLEELGGFPAAQRGQDQTAFYPLSSRHPGHMIDRVHYAYRQHACQSTKEPRVQPLLELATQITQRRIAAALGEQPPSAQPGRLTTLVVGDPDGVPAARTGLTVVLHESPVMSDRRQADGVRVVGLPCNLSCPTVGWTYGLLHCAGDRVRLKLRGEDLDSGPVLSVPALWDAGCLPAVSGDVRQLLGPELRAGA</sequence>
<dbReference type="AlphaFoldDB" id="A0AAU7B2H3"/>
<proteinExistence type="predicted"/>
<dbReference type="PANTHER" id="PTHR43685">
    <property type="entry name" value="GLYCOSYLTRANSFERASE"/>
    <property type="match status" value="1"/>
</dbReference>
<gene>
    <name evidence="2" type="ORF">DSM112329_04698</name>
</gene>
<dbReference type="Pfam" id="PF00535">
    <property type="entry name" value="Glycos_transf_2"/>
    <property type="match status" value="1"/>
</dbReference>
<dbReference type="InterPro" id="IPR001173">
    <property type="entry name" value="Glyco_trans_2-like"/>
</dbReference>
<reference evidence="2" key="1">
    <citation type="submission" date="2022-12" db="EMBL/GenBank/DDBJ databases">
        <title>Paraconexibacter alkalitolerans sp. nov. and Baekduia alba sp. nov., isolated from soil and emended description of the genera Paraconexibacter (Chun et al., 2020) and Baekduia (An et al., 2020).</title>
        <authorList>
            <person name="Vieira S."/>
            <person name="Huber K.J."/>
            <person name="Geppert A."/>
            <person name="Wolf J."/>
            <person name="Neumann-Schaal M."/>
            <person name="Muesken M."/>
            <person name="Overmann J."/>
        </authorList>
    </citation>
    <scope>NUCLEOTIDE SEQUENCE</scope>
    <source>
        <strain evidence="2">AEG42_29</strain>
    </source>
</reference>
<dbReference type="CDD" id="cd00761">
    <property type="entry name" value="Glyco_tranf_GTA_type"/>
    <property type="match status" value="1"/>
</dbReference>
<accession>A0AAU7B2H3</accession>
<evidence type="ECO:0000313" key="2">
    <source>
        <dbReference type="EMBL" id="XAY07807.1"/>
    </source>
</evidence>
<organism evidence="2">
    <name type="scientific">Paraconexibacter sp. AEG42_29</name>
    <dbReference type="NCBI Taxonomy" id="2997339"/>
    <lineage>
        <taxon>Bacteria</taxon>
        <taxon>Bacillati</taxon>
        <taxon>Actinomycetota</taxon>
        <taxon>Thermoleophilia</taxon>
        <taxon>Solirubrobacterales</taxon>
        <taxon>Paraconexibacteraceae</taxon>
        <taxon>Paraconexibacter</taxon>
    </lineage>
</organism>
<dbReference type="Gene3D" id="3.90.550.10">
    <property type="entry name" value="Spore Coat Polysaccharide Biosynthesis Protein SpsA, Chain A"/>
    <property type="match status" value="1"/>
</dbReference>
<name>A0AAU7B2H3_9ACTN</name>
<dbReference type="InterPro" id="IPR050834">
    <property type="entry name" value="Glycosyltransf_2"/>
</dbReference>
<dbReference type="PANTHER" id="PTHR43685:SF2">
    <property type="entry name" value="GLYCOSYLTRANSFERASE 2-LIKE DOMAIN-CONTAINING PROTEIN"/>
    <property type="match status" value="1"/>
</dbReference>
<dbReference type="SUPFAM" id="SSF53448">
    <property type="entry name" value="Nucleotide-diphospho-sugar transferases"/>
    <property type="match status" value="1"/>
</dbReference>
<evidence type="ECO:0000259" key="1">
    <source>
        <dbReference type="Pfam" id="PF00535"/>
    </source>
</evidence>
<dbReference type="InterPro" id="IPR029044">
    <property type="entry name" value="Nucleotide-diphossugar_trans"/>
</dbReference>
<dbReference type="EMBL" id="CP114014">
    <property type="protein sequence ID" value="XAY07807.1"/>
    <property type="molecule type" value="Genomic_DNA"/>
</dbReference>
<feature type="domain" description="Glycosyltransferase 2-like" evidence="1">
    <location>
        <begin position="14"/>
        <end position="124"/>
    </location>
</feature>